<sequence length="247" mass="28558">MENLPTGQAGKTSKYLKYAIGEIVLVVIGILIALQINNWNEERKLKIEINNYLTQKLENLKDDQERLIDMRNYRIKAEKTSKALLDTGLKNANVFDVINGTVLISVERRFVSTIERNESSIIKYYSSAKEAKINKLEQKYINELELMTFEENRLNNFSEAIEIDLWRNGYLVENRDLITTITETKDASSFTEDIPEFILNDANGLKSLEGMFRRSELAGPSIVLKLNQLIETNQELRNEIQNYLNNQ</sequence>
<dbReference type="OrthoDB" id="821805at2"/>
<dbReference type="Pfam" id="PF19578">
    <property type="entry name" value="DUF6090"/>
    <property type="match status" value="1"/>
</dbReference>
<evidence type="ECO:0000256" key="1">
    <source>
        <dbReference type="SAM" id="Phobius"/>
    </source>
</evidence>
<keyword evidence="1" id="KW-0812">Transmembrane</keyword>
<keyword evidence="1" id="KW-1133">Transmembrane helix</keyword>
<dbReference type="AlphaFoldDB" id="A0A506PNE1"/>
<accession>A0A506PNE1</accession>
<keyword evidence="3" id="KW-1185">Reference proteome</keyword>
<reference evidence="2 3" key="1">
    <citation type="submission" date="2019-06" db="EMBL/GenBank/DDBJ databases">
        <title>Flavobacteriaceae Paucihalobacterium erythroidium CWB-1, complete genome.</title>
        <authorList>
            <person name="Wu S."/>
        </authorList>
    </citation>
    <scope>NUCLEOTIDE SEQUENCE [LARGE SCALE GENOMIC DNA]</scope>
    <source>
        <strain evidence="2 3">CWB-1</strain>
    </source>
</reference>
<gene>
    <name evidence="2" type="ORF">FJ651_00350</name>
</gene>
<dbReference type="InterPro" id="IPR045749">
    <property type="entry name" value="DUF6090"/>
</dbReference>
<proteinExistence type="predicted"/>
<dbReference type="Proteomes" id="UP000317332">
    <property type="component" value="Unassembled WGS sequence"/>
</dbReference>
<feature type="transmembrane region" description="Helical" evidence="1">
    <location>
        <begin position="15"/>
        <end position="36"/>
    </location>
</feature>
<name>A0A506PNE1_9FLAO</name>
<keyword evidence="1" id="KW-0472">Membrane</keyword>
<evidence type="ECO:0000313" key="3">
    <source>
        <dbReference type="Proteomes" id="UP000317332"/>
    </source>
</evidence>
<protein>
    <submittedName>
        <fullName evidence="2">Uncharacterized protein</fullName>
    </submittedName>
</protein>
<dbReference type="EMBL" id="VHIQ01000001">
    <property type="protein sequence ID" value="TPV35406.1"/>
    <property type="molecule type" value="Genomic_DNA"/>
</dbReference>
<comment type="caution">
    <text evidence="2">The sequence shown here is derived from an EMBL/GenBank/DDBJ whole genome shotgun (WGS) entry which is preliminary data.</text>
</comment>
<organism evidence="2 3">
    <name type="scientific">Paucihalobacter ruber</name>
    <dbReference type="NCBI Taxonomy" id="2567861"/>
    <lineage>
        <taxon>Bacteria</taxon>
        <taxon>Pseudomonadati</taxon>
        <taxon>Bacteroidota</taxon>
        <taxon>Flavobacteriia</taxon>
        <taxon>Flavobacteriales</taxon>
        <taxon>Flavobacteriaceae</taxon>
        <taxon>Paucihalobacter</taxon>
    </lineage>
</organism>
<dbReference type="RefSeq" id="WP_140988415.1">
    <property type="nucleotide sequence ID" value="NZ_VHIQ01000001.1"/>
</dbReference>
<evidence type="ECO:0000313" key="2">
    <source>
        <dbReference type="EMBL" id="TPV35406.1"/>
    </source>
</evidence>